<name>A0A660LCG0_9ACTN</name>
<protein>
    <submittedName>
        <fullName evidence="3">Alpha/beta hydrolase family protein</fullName>
    </submittedName>
</protein>
<keyword evidence="4" id="KW-1185">Reference proteome</keyword>
<comment type="similarity">
    <text evidence="1">Belongs to the AB hydrolase superfamily. FUS2 hydrolase family.</text>
</comment>
<dbReference type="InterPro" id="IPR029058">
    <property type="entry name" value="AB_hydrolase_fold"/>
</dbReference>
<evidence type="ECO:0000259" key="2">
    <source>
        <dbReference type="Pfam" id="PF12697"/>
    </source>
</evidence>
<sequence length="291" mass="31707">MKRLLTLTRLMLLSRREPVSRTPAEVGLDYEPVAFPASDGVGIKGWFVPAAGEGPKPTIVFVHGWMWNRLGNVAGRAPIDDRDVDFLPATKALHDAGYSVLLYDVRRHGESQKGKGLVSFGPLEKNDFVGAVNYLRTRADVDGERIGSIGISMGGTIALYGAPECQPIKAILAVQPAKVTTFNNNFALDQFGIFGPLIVAPIELIYRATKTPPPSVQDPGEPAKRLDGTVVKYVQGTGDRWGTMVDVLGFAEGTPTLDGPVVHYPSSGRYDGYRYVSAETEDIVDFFQRRL</sequence>
<dbReference type="AlphaFoldDB" id="A0A660LCG0"/>
<keyword evidence="3" id="KW-0378">Hydrolase</keyword>
<evidence type="ECO:0000313" key="3">
    <source>
        <dbReference type="EMBL" id="RKQ91550.1"/>
    </source>
</evidence>
<accession>A0A660LCG0</accession>
<organism evidence="3 4">
    <name type="scientific">Solirubrobacter pauli</name>
    <dbReference type="NCBI Taxonomy" id="166793"/>
    <lineage>
        <taxon>Bacteria</taxon>
        <taxon>Bacillati</taxon>
        <taxon>Actinomycetota</taxon>
        <taxon>Thermoleophilia</taxon>
        <taxon>Solirubrobacterales</taxon>
        <taxon>Solirubrobacteraceae</taxon>
        <taxon>Solirubrobacter</taxon>
    </lineage>
</organism>
<dbReference type="Proteomes" id="UP000278962">
    <property type="component" value="Unassembled WGS sequence"/>
</dbReference>
<feature type="domain" description="AB hydrolase-1" evidence="2">
    <location>
        <begin position="59"/>
        <end position="260"/>
    </location>
</feature>
<dbReference type="RefSeq" id="WP_170178893.1">
    <property type="nucleotide sequence ID" value="NZ_RBIL01000001.1"/>
</dbReference>
<dbReference type="Gene3D" id="3.40.50.1820">
    <property type="entry name" value="alpha/beta hydrolase"/>
    <property type="match status" value="1"/>
</dbReference>
<evidence type="ECO:0000313" key="4">
    <source>
        <dbReference type="Proteomes" id="UP000278962"/>
    </source>
</evidence>
<evidence type="ECO:0000256" key="1">
    <source>
        <dbReference type="ARBA" id="ARBA00038115"/>
    </source>
</evidence>
<gene>
    <name evidence="3" type="ORF">C8N24_1373</name>
</gene>
<dbReference type="InterPro" id="IPR000073">
    <property type="entry name" value="AB_hydrolase_1"/>
</dbReference>
<dbReference type="EMBL" id="RBIL01000001">
    <property type="protein sequence ID" value="RKQ91550.1"/>
    <property type="molecule type" value="Genomic_DNA"/>
</dbReference>
<dbReference type="PANTHER" id="PTHR22946">
    <property type="entry name" value="DIENELACTONE HYDROLASE DOMAIN-CONTAINING PROTEIN-RELATED"/>
    <property type="match status" value="1"/>
</dbReference>
<dbReference type="GO" id="GO:0016787">
    <property type="term" value="F:hydrolase activity"/>
    <property type="evidence" value="ECO:0007669"/>
    <property type="project" value="UniProtKB-KW"/>
</dbReference>
<comment type="caution">
    <text evidence="3">The sequence shown here is derived from an EMBL/GenBank/DDBJ whole genome shotgun (WGS) entry which is preliminary data.</text>
</comment>
<proteinExistence type="inferred from homology"/>
<dbReference type="SUPFAM" id="SSF53474">
    <property type="entry name" value="alpha/beta-Hydrolases"/>
    <property type="match status" value="1"/>
</dbReference>
<reference evidence="3 4" key="1">
    <citation type="submission" date="2018-10" db="EMBL/GenBank/DDBJ databases">
        <title>Genomic Encyclopedia of Archaeal and Bacterial Type Strains, Phase II (KMG-II): from individual species to whole genera.</title>
        <authorList>
            <person name="Goeker M."/>
        </authorList>
    </citation>
    <scope>NUCLEOTIDE SEQUENCE [LARGE SCALE GENOMIC DNA]</scope>
    <source>
        <strain evidence="3 4">DSM 14954</strain>
    </source>
</reference>
<dbReference type="InterPro" id="IPR050261">
    <property type="entry name" value="FrsA_esterase"/>
</dbReference>
<dbReference type="Pfam" id="PF12697">
    <property type="entry name" value="Abhydrolase_6"/>
    <property type="match status" value="1"/>
</dbReference>